<keyword evidence="6 10" id="KW-1133">Transmembrane helix</keyword>
<dbReference type="InterPro" id="IPR016574">
    <property type="entry name" value="Nicalin"/>
</dbReference>
<keyword evidence="5" id="KW-0256">Endoplasmic reticulum</keyword>
<evidence type="ECO:0000256" key="9">
    <source>
        <dbReference type="ARBA" id="ARBA00034873"/>
    </source>
</evidence>
<evidence type="ECO:0000256" key="6">
    <source>
        <dbReference type="ARBA" id="ARBA00022989"/>
    </source>
</evidence>
<evidence type="ECO:0000313" key="12">
    <source>
        <dbReference type="EMBL" id="MFH4981745.1"/>
    </source>
</evidence>
<comment type="similarity">
    <text evidence="2">Belongs to the nicastrin family.</text>
</comment>
<evidence type="ECO:0000259" key="11">
    <source>
        <dbReference type="Pfam" id="PF04389"/>
    </source>
</evidence>
<feature type="transmembrane region" description="Helical" evidence="10">
    <location>
        <begin position="12"/>
        <end position="33"/>
    </location>
</feature>
<evidence type="ECO:0000256" key="8">
    <source>
        <dbReference type="ARBA" id="ARBA00023180"/>
    </source>
</evidence>
<proteinExistence type="inferred from homology"/>
<comment type="caution">
    <text evidence="12">The sequence shown here is derived from an EMBL/GenBank/DDBJ whole genome shotgun (WGS) entry which is preliminary data.</text>
</comment>
<evidence type="ECO:0000256" key="5">
    <source>
        <dbReference type="ARBA" id="ARBA00022824"/>
    </source>
</evidence>
<reference evidence="12 13" key="1">
    <citation type="submission" date="2024-08" db="EMBL/GenBank/DDBJ databases">
        <title>Gnathostoma spinigerum genome.</title>
        <authorList>
            <person name="Gonzalez-Bertolin B."/>
            <person name="Monzon S."/>
            <person name="Zaballos A."/>
            <person name="Jimenez P."/>
            <person name="Dekumyoy P."/>
            <person name="Varona S."/>
            <person name="Cuesta I."/>
            <person name="Sumanam S."/>
            <person name="Adisakwattana P."/>
            <person name="Gasser R.B."/>
            <person name="Hernandez-Gonzalez A."/>
            <person name="Young N.D."/>
            <person name="Perteguer M.J."/>
        </authorList>
    </citation>
    <scope>NUCLEOTIDE SEQUENCE [LARGE SCALE GENOMIC DNA]</scope>
    <source>
        <strain evidence="12">AL3</strain>
        <tissue evidence="12">Liver</tissue>
    </source>
</reference>
<feature type="domain" description="Peptidase M28" evidence="11">
    <location>
        <begin position="195"/>
        <end position="378"/>
    </location>
</feature>
<sequence>MQEEILEALRNPFLFAYAYILLTWCVVVSGSHLGDTVELEFKAYRLQQYDVIATSHGSRSWKVMFEAVSLDGNALRRCLVVSWRDLIGRDLNKVFSHAVGSVLIIIPADYRTLSVNDRASFSNLERRLMTVNTDMAVYFAHQQPELNSLLADVSVFSKRAPSAVKQLYNAIAGNTFQFSSSASISNNVINPYSANVVGRLWSSDRSSPTIVFVAHYDSHSIVPALSKGSDSNGSGVVVLLELLAIFSRFYANVNARPKYNMVFIFSSGGKFNYQGSRQWIEDHIEKQIEENIEVVICVDTVGKGKEMLMHVSKMPSDDAPAARLLKRLQASSPVGRNVGIVSKKINLNADSLAWEHERYSVRRLPAFTLSHLRNHNDLSRTSLLDTPEQLDQNAIEMNVRTIGEAVLAHIFKLRNERCPSNNATSACTLLKRDNAKPYRIAHWIEKFASSPRPLAGNNEKFVADLRDIVAKYTAGHATVQPVSLVDVSLYGVLEDKLTAHRVKPAVFELLLAAVIALYLSVLYMCALNVHSFIEAAIVKLKKA</sequence>
<organism evidence="12 13">
    <name type="scientific">Gnathostoma spinigerum</name>
    <dbReference type="NCBI Taxonomy" id="75299"/>
    <lineage>
        <taxon>Eukaryota</taxon>
        <taxon>Metazoa</taxon>
        <taxon>Ecdysozoa</taxon>
        <taxon>Nematoda</taxon>
        <taxon>Chromadorea</taxon>
        <taxon>Rhabditida</taxon>
        <taxon>Spirurina</taxon>
        <taxon>Gnathostomatomorpha</taxon>
        <taxon>Gnathostomatoidea</taxon>
        <taxon>Gnathostomatidae</taxon>
        <taxon>Gnathostoma</taxon>
    </lineage>
</organism>
<keyword evidence="3 10" id="KW-0812">Transmembrane</keyword>
<dbReference type="AlphaFoldDB" id="A0ABD6EQD8"/>
<accession>A0ABD6EQD8</accession>
<dbReference type="EMBL" id="JBGFUD010007791">
    <property type="protein sequence ID" value="MFH4981745.1"/>
    <property type="molecule type" value="Genomic_DNA"/>
</dbReference>
<dbReference type="Gene3D" id="3.40.630.10">
    <property type="entry name" value="Zn peptidases"/>
    <property type="match status" value="1"/>
</dbReference>
<keyword evidence="8" id="KW-0325">Glycoprotein</keyword>
<dbReference type="GO" id="GO:0005789">
    <property type="term" value="C:endoplasmic reticulum membrane"/>
    <property type="evidence" value="ECO:0007669"/>
    <property type="project" value="UniProtKB-SubCell"/>
</dbReference>
<keyword evidence="7 10" id="KW-0472">Membrane</keyword>
<evidence type="ECO:0000313" key="13">
    <source>
        <dbReference type="Proteomes" id="UP001608902"/>
    </source>
</evidence>
<evidence type="ECO:0000256" key="1">
    <source>
        <dbReference type="ARBA" id="ARBA00004389"/>
    </source>
</evidence>
<dbReference type="SUPFAM" id="SSF53187">
    <property type="entry name" value="Zn-dependent exopeptidases"/>
    <property type="match status" value="1"/>
</dbReference>
<gene>
    <name evidence="12" type="ORF">AB6A40_008454</name>
</gene>
<evidence type="ECO:0000256" key="7">
    <source>
        <dbReference type="ARBA" id="ARBA00023136"/>
    </source>
</evidence>
<keyword evidence="4" id="KW-0732">Signal</keyword>
<name>A0ABD6EQD8_9BILA</name>
<evidence type="ECO:0000256" key="2">
    <source>
        <dbReference type="ARBA" id="ARBA00007717"/>
    </source>
</evidence>
<feature type="transmembrane region" description="Helical" evidence="10">
    <location>
        <begin position="509"/>
        <end position="533"/>
    </location>
</feature>
<dbReference type="Pfam" id="PF04389">
    <property type="entry name" value="Peptidase_M28"/>
    <property type="match status" value="1"/>
</dbReference>
<dbReference type="CDD" id="cd03882">
    <property type="entry name" value="M28_nicalin_like"/>
    <property type="match status" value="1"/>
</dbReference>
<evidence type="ECO:0000256" key="4">
    <source>
        <dbReference type="ARBA" id="ARBA00022729"/>
    </source>
</evidence>
<comment type="subcellular location">
    <subcellularLocation>
        <location evidence="1">Endoplasmic reticulum membrane</location>
        <topology evidence="1">Single-pass membrane protein</topology>
    </subcellularLocation>
</comment>
<protein>
    <recommendedName>
        <fullName evidence="9">BOS complex subunit NCLN</fullName>
    </recommendedName>
</protein>
<keyword evidence="13" id="KW-1185">Reference proteome</keyword>
<dbReference type="Proteomes" id="UP001608902">
    <property type="component" value="Unassembled WGS sequence"/>
</dbReference>
<evidence type="ECO:0000256" key="3">
    <source>
        <dbReference type="ARBA" id="ARBA00022692"/>
    </source>
</evidence>
<evidence type="ECO:0000256" key="10">
    <source>
        <dbReference type="SAM" id="Phobius"/>
    </source>
</evidence>
<dbReference type="PANTHER" id="PTHR31826">
    <property type="entry name" value="NICALIN"/>
    <property type="match status" value="1"/>
</dbReference>
<dbReference type="InterPro" id="IPR007484">
    <property type="entry name" value="Peptidase_M28"/>
</dbReference>